<dbReference type="Pfam" id="PF00443">
    <property type="entry name" value="UCH"/>
    <property type="match status" value="1"/>
</dbReference>
<name>A0AAN8GHS2_PATCE</name>
<dbReference type="InterPro" id="IPR001607">
    <property type="entry name" value="Znf_UBP"/>
</dbReference>
<feature type="region of interest" description="Disordered" evidence="7">
    <location>
        <begin position="661"/>
        <end position="693"/>
    </location>
</feature>
<feature type="domain" description="UBP-type" evidence="9">
    <location>
        <begin position="46"/>
        <end position="181"/>
    </location>
</feature>
<evidence type="ECO:0000313" key="10">
    <source>
        <dbReference type="EMBL" id="KAK6169479.1"/>
    </source>
</evidence>
<evidence type="ECO:0000256" key="7">
    <source>
        <dbReference type="SAM" id="MobiDB-lite"/>
    </source>
</evidence>
<dbReference type="PANTHER" id="PTHR21646">
    <property type="entry name" value="UBIQUITIN CARBOXYL-TERMINAL HYDROLASE"/>
    <property type="match status" value="1"/>
</dbReference>
<dbReference type="CDD" id="cd02667">
    <property type="entry name" value="Peptidase_C19K"/>
    <property type="match status" value="1"/>
</dbReference>
<feature type="region of interest" description="Disordered" evidence="7">
    <location>
        <begin position="17"/>
        <end position="41"/>
    </location>
</feature>
<dbReference type="GO" id="GO:0016579">
    <property type="term" value="P:protein deubiquitination"/>
    <property type="evidence" value="ECO:0007669"/>
    <property type="project" value="InterPro"/>
</dbReference>
<keyword evidence="3" id="KW-0479">Metal-binding</keyword>
<evidence type="ECO:0000256" key="5">
    <source>
        <dbReference type="ARBA" id="ARBA00022833"/>
    </source>
</evidence>
<feature type="compositionally biased region" description="Basic and acidic residues" evidence="7">
    <location>
        <begin position="540"/>
        <end position="565"/>
    </location>
</feature>
<evidence type="ECO:0000259" key="9">
    <source>
        <dbReference type="PROSITE" id="PS50271"/>
    </source>
</evidence>
<evidence type="ECO:0000256" key="2">
    <source>
        <dbReference type="ARBA" id="ARBA00012759"/>
    </source>
</evidence>
<dbReference type="Pfam" id="PF02148">
    <property type="entry name" value="zf-UBP"/>
    <property type="match status" value="1"/>
</dbReference>
<evidence type="ECO:0000256" key="1">
    <source>
        <dbReference type="ARBA" id="ARBA00000707"/>
    </source>
</evidence>
<dbReference type="EC" id="3.4.19.12" evidence="2"/>
<dbReference type="PANTHER" id="PTHR21646:SF39">
    <property type="entry name" value="UBIQUITIN CARBOXYL-TERMINAL HYDROLASE 16"/>
    <property type="match status" value="1"/>
</dbReference>
<feature type="compositionally biased region" description="Basic residues" evidence="7">
    <location>
        <begin position="492"/>
        <end position="504"/>
    </location>
</feature>
<keyword evidence="5" id="KW-0862">Zinc</keyword>
<feature type="compositionally biased region" description="Polar residues" evidence="7">
    <location>
        <begin position="661"/>
        <end position="675"/>
    </location>
</feature>
<dbReference type="Gene3D" id="3.30.40.10">
    <property type="entry name" value="Zinc/RING finger domain, C3HC4 (zinc finger)"/>
    <property type="match status" value="1"/>
</dbReference>
<dbReference type="PROSITE" id="PS00972">
    <property type="entry name" value="USP_1"/>
    <property type="match status" value="1"/>
</dbReference>
<dbReference type="InterPro" id="IPR001394">
    <property type="entry name" value="Peptidase_C19_UCH"/>
</dbReference>
<dbReference type="AlphaFoldDB" id="A0AAN8GHS2"/>
<dbReference type="GO" id="GO:0008270">
    <property type="term" value="F:zinc ion binding"/>
    <property type="evidence" value="ECO:0007669"/>
    <property type="project" value="UniProtKB-KW"/>
</dbReference>
<comment type="catalytic activity">
    <reaction evidence="1">
        <text>Thiol-dependent hydrolysis of ester, thioester, amide, peptide and isopeptide bonds formed by the C-terminal Gly of ubiquitin (a 76-residue protein attached to proteins as an intracellular targeting signal).</text>
        <dbReference type="EC" id="3.4.19.12"/>
    </reaction>
</comment>
<dbReference type="SUPFAM" id="SSF57850">
    <property type="entry name" value="RING/U-box"/>
    <property type="match status" value="1"/>
</dbReference>
<feature type="compositionally biased region" description="Basic and acidic residues" evidence="7">
    <location>
        <begin position="468"/>
        <end position="480"/>
    </location>
</feature>
<feature type="region of interest" description="Disordered" evidence="7">
    <location>
        <begin position="460"/>
        <end position="571"/>
    </location>
</feature>
<reference evidence="10 11" key="1">
    <citation type="submission" date="2024-01" db="EMBL/GenBank/DDBJ databases">
        <title>The genome of the rayed Mediterranean limpet Patella caerulea (Linnaeus, 1758).</title>
        <authorList>
            <person name="Anh-Thu Weber A."/>
            <person name="Halstead-Nussloch G."/>
        </authorList>
    </citation>
    <scope>NUCLEOTIDE SEQUENCE [LARGE SCALE GENOMIC DNA]</scope>
    <source>
        <strain evidence="10">AATW-2023a</strain>
        <tissue evidence="10">Whole specimen</tissue>
    </source>
</reference>
<dbReference type="Proteomes" id="UP001347796">
    <property type="component" value="Unassembled WGS sequence"/>
</dbReference>
<dbReference type="InterPro" id="IPR050185">
    <property type="entry name" value="Ub_carboxyl-term_hydrolase"/>
</dbReference>
<feature type="domain" description="USP" evidence="8">
    <location>
        <begin position="235"/>
        <end position="1058"/>
    </location>
</feature>
<sequence>MRVLEAEIVSTYKMGKNKKHRLRKSKENEAGGSDSTDDGATAQTHQICPHINKSVNFAAMRKAFLKTTFGECVMCSKDNKVGKDVAVGGATAGATAGTLETDDIEHETTIWVCLQCGNQGCDRNSKDKHALKHYETPHSCSHCITINLTTWACWCYTCDDDVPVETSKRIQECAEFLRKQSGLTRGDQPTGRRVLSAINTPQPKVEPSTEQMAVKDRPRPLTPKSSTPIVCHKVKGLSNLGNTCFFNAVMQNLSQSHSLESLLLEKTEKGRPLRLPGHTIVDIESGGSSDEEPDDDVATKDLSSIEVIPGEVGPLTQSLVGFLVEMNKSVSKGSSSNTVNPSALFGQICKKAPRFKGFQQQDSHELLRYLLDVIRTEEIKRCQTGILKHFNVNPKSIDEETKLKVKEYGRQGKHTFIDSLFGGQLVSTVMCEECKHVSQIFEPFLDLSLPVTEEKPLRPNMVVSGKKKSVDEVDESHTVKSSEGLLASKDNHSKHPSKKEKRLSKKEQRRKEKYARRANKQEDPIFSDGMKDDEEGDEVKEERITEERRVSVEGEKDDKEDHDPSDADVEDNLESDASKLFGGASVNNSILEAPSIANDLSIPPVANTNNLITLNNTNPELQNTPKIEGAQFININGDCKDNEDGSTVDADSSSMTLVENDSSTLFTSTEGSLTASSIGSSHKKSTDSSRSSTCDIKYDQDMLDGNCMRKGLSESLNELHLEDSRTRLGTNGTDLVENLTKKLNYLNLDVSGSTAGGLIDNADIPYIDSVESQESSELSSLPSVPIVNQSRDLPPSLDCNGIPDPNSLNHRKLRHALRKEAQYKSMSTLSPRYQSSGKECSILSCLHQFTSAELLTGSNKVSCERCTRIKNNKTAINKDKKKSESVCSNASKQYLIFQPPAVLTLHLKRFEQVGFASRKVNRHVDFPLVLDLAPYCSSLCQGIQPGQRKVLYSLYGVVEHSGRLSGGHYTAFVKVRPNLNAVVSYIQPNYSFPKEYIHRYVERSINGPKSPETDISEKTIESLIPPGKWYHISDSHVHEVPESSVLHAQAYLLFYERIL</sequence>
<dbReference type="InterPro" id="IPR018200">
    <property type="entry name" value="USP_CS"/>
</dbReference>
<evidence type="ECO:0000259" key="8">
    <source>
        <dbReference type="PROSITE" id="PS50235"/>
    </source>
</evidence>
<evidence type="ECO:0000256" key="4">
    <source>
        <dbReference type="ARBA" id="ARBA00022771"/>
    </source>
</evidence>
<proteinExistence type="predicted"/>
<evidence type="ECO:0000313" key="11">
    <source>
        <dbReference type="Proteomes" id="UP001347796"/>
    </source>
</evidence>
<evidence type="ECO:0000256" key="3">
    <source>
        <dbReference type="ARBA" id="ARBA00022723"/>
    </source>
</evidence>
<protein>
    <recommendedName>
        <fullName evidence="2">ubiquitinyl hydrolase 1</fullName>
        <ecNumber evidence="2">3.4.19.12</ecNumber>
    </recommendedName>
</protein>
<dbReference type="InterPro" id="IPR013083">
    <property type="entry name" value="Znf_RING/FYVE/PHD"/>
</dbReference>
<evidence type="ECO:0000256" key="6">
    <source>
        <dbReference type="PROSITE-ProRule" id="PRU00502"/>
    </source>
</evidence>
<gene>
    <name evidence="10" type="ORF">SNE40_020527</name>
</gene>
<accession>A0AAN8GHS2</accession>
<dbReference type="InterPro" id="IPR028889">
    <property type="entry name" value="USP"/>
</dbReference>
<dbReference type="PROSITE" id="PS50271">
    <property type="entry name" value="ZF_UBP"/>
    <property type="match status" value="1"/>
</dbReference>
<dbReference type="PROSITE" id="PS00973">
    <property type="entry name" value="USP_2"/>
    <property type="match status" value="1"/>
</dbReference>
<comment type="caution">
    <text evidence="10">The sequence shown here is derived from an EMBL/GenBank/DDBJ whole genome shotgun (WGS) entry which is preliminary data.</text>
</comment>
<dbReference type="GO" id="GO:0004843">
    <property type="term" value="F:cysteine-type deubiquitinase activity"/>
    <property type="evidence" value="ECO:0007669"/>
    <property type="project" value="UniProtKB-EC"/>
</dbReference>
<dbReference type="EMBL" id="JAZGQO010000015">
    <property type="protein sequence ID" value="KAK6169479.1"/>
    <property type="molecule type" value="Genomic_DNA"/>
</dbReference>
<organism evidence="10 11">
    <name type="scientific">Patella caerulea</name>
    <name type="common">Rayed Mediterranean limpet</name>
    <dbReference type="NCBI Taxonomy" id="87958"/>
    <lineage>
        <taxon>Eukaryota</taxon>
        <taxon>Metazoa</taxon>
        <taxon>Spiralia</taxon>
        <taxon>Lophotrochozoa</taxon>
        <taxon>Mollusca</taxon>
        <taxon>Gastropoda</taxon>
        <taxon>Patellogastropoda</taxon>
        <taxon>Patelloidea</taxon>
        <taxon>Patellidae</taxon>
        <taxon>Patella</taxon>
    </lineage>
</organism>
<dbReference type="PROSITE" id="PS50235">
    <property type="entry name" value="USP_3"/>
    <property type="match status" value="1"/>
</dbReference>
<keyword evidence="11" id="KW-1185">Reference proteome</keyword>
<dbReference type="InterPro" id="IPR038765">
    <property type="entry name" value="Papain-like_cys_pep_sf"/>
</dbReference>
<dbReference type="SUPFAM" id="SSF54001">
    <property type="entry name" value="Cysteine proteinases"/>
    <property type="match status" value="1"/>
</dbReference>
<feature type="region of interest" description="Disordered" evidence="7">
    <location>
        <begin position="199"/>
        <end position="226"/>
    </location>
</feature>
<feature type="region of interest" description="Disordered" evidence="7">
    <location>
        <begin position="278"/>
        <end position="297"/>
    </location>
</feature>
<dbReference type="Gene3D" id="3.90.70.10">
    <property type="entry name" value="Cysteine proteinases"/>
    <property type="match status" value="2"/>
</dbReference>
<keyword evidence="4 6" id="KW-0863">Zinc-finger</keyword>